<dbReference type="CDD" id="cd01127">
    <property type="entry name" value="TrwB_TraG_TraD_VirD4"/>
    <property type="match status" value="2"/>
</dbReference>
<dbReference type="OrthoDB" id="9759295at2"/>
<evidence type="ECO:0000313" key="8">
    <source>
        <dbReference type="EMBL" id="API61340.1"/>
    </source>
</evidence>
<evidence type="ECO:0000256" key="5">
    <source>
        <dbReference type="ARBA" id="ARBA00022989"/>
    </source>
</evidence>
<keyword evidence="5" id="KW-1133">Transmembrane helix</keyword>
<keyword evidence="9" id="KW-1185">Reference proteome</keyword>
<dbReference type="PANTHER" id="PTHR37937">
    <property type="entry name" value="CONJUGATIVE TRANSFER: DNA TRANSPORT"/>
    <property type="match status" value="1"/>
</dbReference>
<reference evidence="8 9" key="1">
    <citation type="submission" date="2016-11" db="EMBL/GenBank/DDBJ databases">
        <title>Complete Genome Sequence of alachlor-degrading Sphingomonas sp. strain JJ-A5.</title>
        <authorList>
            <person name="Lee H."/>
            <person name="Ka J.-O."/>
        </authorList>
    </citation>
    <scope>NUCLEOTIDE SEQUENCE [LARGE SCALE GENOMIC DNA]</scope>
    <source>
        <strain evidence="8 9">JJ-A5</strain>
        <plasmid evidence="9">phsl1</plasmid>
    </source>
</reference>
<dbReference type="RefSeq" id="WP_072598962.1">
    <property type="nucleotide sequence ID" value="NZ_CP018222.1"/>
</dbReference>
<evidence type="ECO:0000256" key="6">
    <source>
        <dbReference type="ARBA" id="ARBA00023136"/>
    </source>
</evidence>
<dbReference type="InterPro" id="IPR027417">
    <property type="entry name" value="P-loop_NTPase"/>
</dbReference>
<dbReference type="KEGG" id="sphj:BSL82_18055"/>
<sequence>MPTRRALLFGGGAFAAVLLATAIALVVALAGLKQLRTGIDLTVLPSWLWYYRGDPALRSWLLRGYSVAGLIGAVGGLIVLRQRRPLHGAARFARESEIAGEDLRADRGIILGRKGGRFLTFGGSEHVLLEAPTRSGKGVGIVIPNLLNWPDSVVVLDVKRENWQRTAGFRQAGGQEVWLFDPLTTDGRTARYNPLSYINRDDQVAVIDELQKIALMLFPSPDRGDPFWAESARTGFIGTGAYIAAMPHRPFTIGEIYRLMTQGDPKTTLPKLVEEAATAGVRLSMPCVNAIADFTSGSDNTFSSVRQTITSKLSLWLNPYVDAATSISDFDMRDLRRRRMSLYLGVSPDNMERVAPVYNLLLQQLVDLNTRTLPEEDSTLKVQVLALLDEFVQLGRAMTIANSFSFIAGYGFRLLPVIQGQSQLRALYGDQVARSIITNCGVEVAFTPKELDVAKELSERLGFYSFKAKSKSLTIHGLLANRSTTESDQRRALLMPQELMQMSRKDMLVLRAGIPPIRAKKLFYYRMPVFKRRLMRPPEIEAHPLPAHARPAAPRPAPSGPPLANAADEKEKIVAPVADDVPGETDTGQIPDREMTDAEISGNVVIPADALVLDDIEVPKRGASEGEAKAFVEQMIARATDQREPA</sequence>
<dbReference type="SUPFAM" id="SSF52540">
    <property type="entry name" value="P-loop containing nucleoside triphosphate hydrolases"/>
    <property type="match status" value="1"/>
</dbReference>
<name>A0A1L4A0C9_9SPHN</name>
<keyword evidence="4" id="KW-0812">Transmembrane</keyword>
<evidence type="ECO:0000256" key="1">
    <source>
        <dbReference type="ARBA" id="ARBA00004651"/>
    </source>
</evidence>
<dbReference type="InterPro" id="IPR006311">
    <property type="entry name" value="TAT_signal"/>
</dbReference>
<accession>A0A1L4A0C9</accession>
<evidence type="ECO:0000256" key="3">
    <source>
        <dbReference type="ARBA" id="ARBA00022475"/>
    </source>
</evidence>
<keyword evidence="8" id="KW-0614">Plasmid</keyword>
<evidence type="ECO:0000256" key="4">
    <source>
        <dbReference type="ARBA" id="ARBA00022692"/>
    </source>
</evidence>
<keyword evidence="6" id="KW-0472">Membrane</keyword>
<geneLocation type="plasmid" evidence="9">
    <name>phsl1</name>
</geneLocation>
<dbReference type="Gene3D" id="3.40.50.300">
    <property type="entry name" value="P-loop containing nucleotide triphosphate hydrolases"/>
    <property type="match status" value="1"/>
</dbReference>
<dbReference type="InterPro" id="IPR051539">
    <property type="entry name" value="T4SS-coupling_protein"/>
</dbReference>
<dbReference type="PANTHER" id="PTHR37937:SF1">
    <property type="entry name" value="CONJUGATIVE TRANSFER: DNA TRANSPORT"/>
    <property type="match status" value="1"/>
</dbReference>
<feature type="region of interest" description="Disordered" evidence="7">
    <location>
        <begin position="546"/>
        <end position="565"/>
    </location>
</feature>
<dbReference type="EMBL" id="CP018222">
    <property type="protein sequence ID" value="API61340.1"/>
    <property type="molecule type" value="Genomic_DNA"/>
</dbReference>
<keyword evidence="3" id="KW-1003">Cell membrane</keyword>
<dbReference type="GO" id="GO:0005886">
    <property type="term" value="C:plasma membrane"/>
    <property type="evidence" value="ECO:0007669"/>
    <property type="project" value="UniProtKB-SubCell"/>
</dbReference>
<dbReference type="PROSITE" id="PS51318">
    <property type="entry name" value="TAT"/>
    <property type="match status" value="1"/>
</dbReference>
<proteinExistence type="inferred from homology"/>
<dbReference type="AlphaFoldDB" id="A0A1L4A0C9"/>
<protein>
    <submittedName>
        <fullName evidence="8">Conjugal transfer protein TraG</fullName>
    </submittedName>
</protein>
<evidence type="ECO:0000313" key="9">
    <source>
        <dbReference type="Proteomes" id="UP000182063"/>
    </source>
</evidence>
<comment type="similarity">
    <text evidence="2">Belongs to the VirD4/TraG family.</text>
</comment>
<evidence type="ECO:0000256" key="7">
    <source>
        <dbReference type="SAM" id="MobiDB-lite"/>
    </source>
</evidence>
<evidence type="ECO:0000256" key="2">
    <source>
        <dbReference type="ARBA" id="ARBA00008806"/>
    </source>
</evidence>
<organism evidence="8 9">
    <name type="scientific">Tardibacter chloracetimidivorans</name>
    <dbReference type="NCBI Taxonomy" id="1921510"/>
    <lineage>
        <taxon>Bacteria</taxon>
        <taxon>Pseudomonadati</taxon>
        <taxon>Pseudomonadota</taxon>
        <taxon>Alphaproteobacteria</taxon>
        <taxon>Sphingomonadales</taxon>
        <taxon>Sphingomonadaceae</taxon>
        <taxon>Tardibacter</taxon>
    </lineage>
</organism>
<gene>
    <name evidence="8" type="ORF">BSL82_18055</name>
</gene>
<comment type="subcellular location">
    <subcellularLocation>
        <location evidence="1">Cell membrane</location>
        <topology evidence="1">Multi-pass membrane protein</topology>
    </subcellularLocation>
</comment>
<dbReference type="InterPro" id="IPR003688">
    <property type="entry name" value="TraG/VirD4"/>
</dbReference>
<dbReference type="Pfam" id="PF02534">
    <property type="entry name" value="T4SS-DNA_transf"/>
    <property type="match status" value="1"/>
</dbReference>
<dbReference type="Proteomes" id="UP000182063">
    <property type="component" value="Plasmid pHSL1"/>
</dbReference>